<evidence type="ECO:0000256" key="3">
    <source>
        <dbReference type="ARBA" id="ARBA00022771"/>
    </source>
</evidence>
<feature type="domain" description="C2H2-type" evidence="6">
    <location>
        <begin position="272"/>
        <end position="299"/>
    </location>
</feature>
<name>A0ABM4AVZ4_VANTA</name>
<evidence type="ECO:0000313" key="8">
    <source>
        <dbReference type="RefSeq" id="XP_064075471.1"/>
    </source>
</evidence>
<dbReference type="PANTHER" id="PTHR24379">
    <property type="entry name" value="KRAB AND ZINC FINGER DOMAIN-CONTAINING"/>
    <property type="match status" value="1"/>
</dbReference>
<dbReference type="InterPro" id="IPR013087">
    <property type="entry name" value="Znf_C2H2_type"/>
</dbReference>
<feature type="domain" description="C2H2-type" evidence="6">
    <location>
        <begin position="242"/>
        <end position="271"/>
    </location>
</feature>
<dbReference type="Pfam" id="PF00096">
    <property type="entry name" value="zf-C2H2"/>
    <property type="match status" value="1"/>
</dbReference>
<keyword evidence="1" id="KW-0479">Metal-binding</keyword>
<dbReference type="Gene3D" id="3.30.160.60">
    <property type="entry name" value="Classic Zinc Finger"/>
    <property type="match status" value="4"/>
</dbReference>
<dbReference type="PROSITE" id="PS50157">
    <property type="entry name" value="ZINC_FINGER_C2H2_2"/>
    <property type="match status" value="4"/>
</dbReference>
<reference evidence="8" key="1">
    <citation type="submission" date="2025-08" db="UniProtKB">
        <authorList>
            <consortium name="RefSeq"/>
        </authorList>
    </citation>
    <scope>IDENTIFICATION</scope>
    <source>
        <tissue evidence="8">Whole body</tissue>
    </source>
</reference>
<sequence length="391" mass="45492">MLSMQIEHRTFTTEVKQECIDSSDDSIWIVQTGDDDVTEQLEKLLKEIVGRLIIMKLLTKNQLDSNQVPKWTMDQDPVVQGLYVKEDGRNYDELKKHKCFNCSQIFPSSESLTSHKCRKRKQKSMLKDDSGVYVPSEEDFLKRAQGKPRPLEESGDKDLLIARGRKKKNREQMDSQIMTCHNCNESFTSKVRLKFHMQFHETSNLITSDGHYACSECENVKFDTETELFDHVHFQHDKQKRWQCPVKGCGKTFFLRATLTKHSRTHTDTRRYVCVTCGKRFLDKQTLDEHGVTHLQIKPFQCHICFKQLTRRSRLRMHLRAHEEELSPALVLTCAMCCRAFRDENDAQDHANKATECIEEFTNELKEETEATEQLSPTSGIVRHAVRVVGM</sequence>
<dbReference type="Proteomes" id="UP001652626">
    <property type="component" value="Chromosome 28"/>
</dbReference>
<evidence type="ECO:0000259" key="6">
    <source>
        <dbReference type="PROSITE" id="PS50157"/>
    </source>
</evidence>
<dbReference type="SMART" id="SM00355">
    <property type="entry name" value="ZnF_C2H2"/>
    <property type="match status" value="6"/>
</dbReference>
<dbReference type="InterPro" id="IPR036236">
    <property type="entry name" value="Znf_C2H2_sf"/>
</dbReference>
<keyword evidence="2" id="KW-0677">Repeat</keyword>
<accession>A0ABM4AVZ4</accession>
<evidence type="ECO:0000313" key="7">
    <source>
        <dbReference type="Proteomes" id="UP001652626"/>
    </source>
</evidence>
<keyword evidence="7" id="KW-1185">Reference proteome</keyword>
<evidence type="ECO:0000256" key="1">
    <source>
        <dbReference type="ARBA" id="ARBA00022723"/>
    </source>
</evidence>
<evidence type="ECO:0000256" key="4">
    <source>
        <dbReference type="ARBA" id="ARBA00022833"/>
    </source>
</evidence>
<feature type="domain" description="C2H2-type" evidence="6">
    <location>
        <begin position="300"/>
        <end position="327"/>
    </location>
</feature>
<gene>
    <name evidence="8" type="primary">LOC135194217</name>
</gene>
<proteinExistence type="predicted"/>
<evidence type="ECO:0000256" key="2">
    <source>
        <dbReference type="ARBA" id="ARBA00022737"/>
    </source>
</evidence>
<dbReference type="GeneID" id="135194217"/>
<organism evidence="7 8">
    <name type="scientific">Vanessa tameamea</name>
    <name type="common">Kamehameha butterfly</name>
    <dbReference type="NCBI Taxonomy" id="334116"/>
    <lineage>
        <taxon>Eukaryota</taxon>
        <taxon>Metazoa</taxon>
        <taxon>Ecdysozoa</taxon>
        <taxon>Arthropoda</taxon>
        <taxon>Hexapoda</taxon>
        <taxon>Insecta</taxon>
        <taxon>Pterygota</taxon>
        <taxon>Neoptera</taxon>
        <taxon>Endopterygota</taxon>
        <taxon>Lepidoptera</taxon>
        <taxon>Glossata</taxon>
        <taxon>Ditrysia</taxon>
        <taxon>Papilionoidea</taxon>
        <taxon>Nymphalidae</taxon>
        <taxon>Nymphalinae</taxon>
        <taxon>Vanessa</taxon>
    </lineage>
</organism>
<dbReference type="PANTHER" id="PTHR24379:SF127">
    <property type="entry name" value="BLOODY FINGERS-RELATED"/>
    <property type="match status" value="1"/>
</dbReference>
<protein>
    <submittedName>
        <fullName evidence="8">Zinc finger protein 81-like</fullName>
    </submittedName>
</protein>
<dbReference type="RefSeq" id="XP_064075471.1">
    <property type="nucleotide sequence ID" value="XM_064219401.1"/>
</dbReference>
<evidence type="ECO:0000256" key="5">
    <source>
        <dbReference type="PROSITE-ProRule" id="PRU00042"/>
    </source>
</evidence>
<dbReference type="PROSITE" id="PS00028">
    <property type="entry name" value="ZINC_FINGER_C2H2_1"/>
    <property type="match status" value="4"/>
</dbReference>
<keyword evidence="3 5" id="KW-0863">Zinc-finger</keyword>
<dbReference type="SUPFAM" id="SSF57667">
    <property type="entry name" value="beta-beta-alpha zinc fingers"/>
    <property type="match status" value="2"/>
</dbReference>
<feature type="domain" description="C2H2-type" evidence="6">
    <location>
        <begin position="178"/>
        <end position="205"/>
    </location>
</feature>
<keyword evidence="4" id="KW-0862">Zinc</keyword>